<reference evidence="1" key="1">
    <citation type="journal article" date="2019" name="bioRxiv">
        <title>The Genome of the Zebra Mussel, Dreissena polymorpha: A Resource for Invasive Species Research.</title>
        <authorList>
            <person name="McCartney M.A."/>
            <person name="Auch B."/>
            <person name="Kono T."/>
            <person name="Mallez S."/>
            <person name="Zhang Y."/>
            <person name="Obille A."/>
            <person name="Becker A."/>
            <person name="Abrahante J.E."/>
            <person name="Garbe J."/>
            <person name="Badalamenti J.P."/>
            <person name="Herman A."/>
            <person name="Mangelson H."/>
            <person name="Liachko I."/>
            <person name="Sullivan S."/>
            <person name="Sone E.D."/>
            <person name="Koren S."/>
            <person name="Silverstein K.A.T."/>
            <person name="Beckman K.B."/>
            <person name="Gohl D.M."/>
        </authorList>
    </citation>
    <scope>NUCLEOTIDE SEQUENCE</scope>
    <source>
        <strain evidence="1">Duluth1</strain>
        <tissue evidence="1">Whole animal</tissue>
    </source>
</reference>
<comment type="caution">
    <text evidence="1">The sequence shown here is derived from an EMBL/GenBank/DDBJ whole genome shotgun (WGS) entry which is preliminary data.</text>
</comment>
<evidence type="ECO:0000313" key="2">
    <source>
        <dbReference type="Proteomes" id="UP000828390"/>
    </source>
</evidence>
<evidence type="ECO:0000313" key="1">
    <source>
        <dbReference type="EMBL" id="KAH3799725.1"/>
    </source>
</evidence>
<sequence>MHGEAVVQAAEAVITVGPAIRVPLNTKKTFAKGTMNTARMAIAIQTGAVGA</sequence>
<dbReference type="AlphaFoldDB" id="A0A9D4FNP8"/>
<accession>A0A9D4FNP8</accession>
<reference evidence="1" key="2">
    <citation type="submission" date="2020-11" db="EMBL/GenBank/DDBJ databases">
        <authorList>
            <person name="McCartney M.A."/>
            <person name="Auch B."/>
            <person name="Kono T."/>
            <person name="Mallez S."/>
            <person name="Becker A."/>
            <person name="Gohl D.M."/>
            <person name="Silverstein K.A.T."/>
            <person name="Koren S."/>
            <person name="Bechman K.B."/>
            <person name="Herman A."/>
            <person name="Abrahante J.E."/>
            <person name="Garbe J."/>
        </authorList>
    </citation>
    <scope>NUCLEOTIDE SEQUENCE</scope>
    <source>
        <strain evidence="1">Duluth1</strain>
        <tissue evidence="1">Whole animal</tissue>
    </source>
</reference>
<keyword evidence="2" id="KW-1185">Reference proteome</keyword>
<proteinExistence type="predicted"/>
<protein>
    <submittedName>
        <fullName evidence="1">Uncharacterized protein</fullName>
    </submittedName>
</protein>
<name>A0A9D4FNP8_DREPO</name>
<organism evidence="1 2">
    <name type="scientific">Dreissena polymorpha</name>
    <name type="common">Zebra mussel</name>
    <name type="synonym">Mytilus polymorpha</name>
    <dbReference type="NCBI Taxonomy" id="45954"/>
    <lineage>
        <taxon>Eukaryota</taxon>
        <taxon>Metazoa</taxon>
        <taxon>Spiralia</taxon>
        <taxon>Lophotrochozoa</taxon>
        <taxon>Mollusca</taxon>
        <taxon>Bivalvia</taxon>
        <taxon>Autobranchia</taxon>
        <taxon>Heteroconchia</taxon>
        <taxon>Euheterodonta</taxon>
        <taxon>Imparidentia</taxon>
        <taxon>Neoheterodontei</taxon>
        <taxon>Myida</taxon>
        <taxon>Dreissenoidea</taxon>
        <taxon>Dreissenidae</taxon>
        <taxon>Dreissena</taxon>
    </lineage>
</organism>
<dbReference type="EMBL" id="JAIWYP010000007">
    <property type="protein sequence ID" value="KAH3799725.1"/>
    <property type="molecule type" value="Genomic_DNA"/>
</dbReference>
<dbReference type="Proteomes" id="UP000828390">
    <property type="component" value="Unassembled WGS sequence"/>
</dbReference>
<gene>
    <name evidence="1" type="ORF">DPMN_153338</name>
</gene>